<evidence type="ECO:0000313" key="4">
    <source>
        <dbReference type="Proteomes" id="UP000054359"/>
    </source>
</evidence>
<dbReference type="InterPro" id="IPR020843">
    <property type="entry name" value="ER"/>
</dbReference>
<dbReference type="Proteomes" id="UP000054359">
    <property type="component" value="Unassembled WGS sequence"/>
</dbReference>
<protein>
    <submittedName>
        <fullName evidence="3">Reticulon-4-interacting protein 1-like protein, mitochondrial</fullName>
    </submittedName>
</protein>
<gene>
    <name evidence="3" type="ORF">X975_23623</name>
</gene>
<feature type="domain" description="Enoyl reductase (ER)" evidence="2">
    <location>
        <begin position="67"/>
        <end position="404"/>
    </location>
</feature>
<feature type="transmembrane region" description="Helical" evidence="1">
    <location>
        <begin position="16"/>
        <end position="38"/>
    </location>
</feature>
<keyword evidence="1" id="KW-0472">Membrane</keyword>
<dbReference type="PANTHER" id="PTHR11695">
    <property type="entry name" value="ALCOHOL DEHYDROGENASE RELATED"/>
    <property type="match status" value="1"/>
</dbReference>
<dbReference type="InterPro" id="IPR013154">
    <property type="entry name" value="ADH-like_N"/>
</dbReference>
<keyword evidence="1" id="KW-1133">Transmembrane helix</keyword>
<evidence type="ECO:0000259" key="2">
    <source>
        <dbReference type="SMART" id="SM00829"/>
    </source>
</evidence>
<proteinExistence type="predicted"/>
<dbReference type="Pfam" id="PF08240">
    <property type="entry name" value="ADH_N"/>
    <property type="match status" value="1"/>
</dbReference>
<dbReference type="OrthoDB" id="9930022at2759"/>
<dbReference type="Gene3D" id="3.40.50.720">
    <property type="entry name" value="NAD(P)-binding Rossmann-like Domain"/>
    <property type="match status" value="1"/>
</dbReference>
<dbReference type="SUPFAM" id="SSF50129">
    <property type="entry name" value="GroES-like"/>
    <property type="match status" value="1"/>
</dbReference>
<dbReference type="GO" id="GO:0016491">
    <property type="term" value="F:oxidoreductase activity"/>
    <property type="evidence" value="ECO:0007669"/>
    <property type="project" value="InterPro"/>
</dbReference>
<keyword evidence="1" id="KW-0812">Transmembrane</keyword>
<dbReference type="Pfam" id="PF13602">
    <property type="entry name" value="ADH_zinc_N_2"/>
    <property type="match status" value="1"/>
</dbReference>
<reference evidence="3 4" key="1">
    <citation type="submission" date="2013-11" db="EMBL/GenBank/DDBJ databases">
        <title>Genome sequencing of Stegodyphus mimosarum.</title>
        <authorList>
            <person name="Bechsgaard J."/>
        </authorList>
    </citation>
    <scope>NUCLEOTIDE SEQUENCE [LARGE SCALE GENOMIC DNA]</scope>
</reference>
<feature type="transmembrane region" description="Helical" evidence="1">
    <location>
        <begin position="319"/>
        <end position="338"/>
    </location>
</feature>
<accession>A0A087TN48</accession>
<keyword evidence="4" id="KW-1185">Reference proteome</keyword>
<dbReference type="PANTHER" id="PTHR11695:SF294">
    <property type="entry name" value="RETICULON-4-INTERACTING PROTEIN 1, MITOCHONDRIAL"/>
    <property type="match status" value="1"/>
</dbReference>
<dbReference type="InterPro" id="IPR011032">
    <property type="entry name" value="GroES-like_sf"/>
</dbReference>
<evidence type="ECO:0000256" key="1">
    <source>
        <dbReference type="SAM" id="Phobius"/>
    </source>
</evidence>
<dbReference type="OMA" id="YCLEGLM"/>
<dbReference type="EMBL" id="KK115982">
    <property type="protein sequence ID" value="KFM66537.1"/>
    <property type="molecule type" value="Genomic_DNA"/>
</dbReference>
<dbReference type="InterPro" id="IPR036291">
    <property type="entry name" value="NAD(P)-bd_dom_sf"/>
</dbReference>
<dbReference type="AlphaFoldDB" id="A0A087TN48"/>
<dbReference type="GO" id="GO:0005739">
    <property type="term" value="C:mitochondrion"/>
    <property type="evidence" value="ECO:0007669"/>
    <property type="project" value="TreeGrafter"/>
</dbReference>
<dbReference type="InterPro" id="IPR050700">
    <property type="entry name" value="YIM1/Zinc_Alcohol_DH_Fams"/>
</dbReference>
<sequence length="412" mass="45432">MNIQQSLNCYSNILSPSFLCGIAGVVTISVVSNLHVILSRKLKNVYDKRRRKKQLCMKGIGIKSYNGISSVEIRSDLPIPKIVSEDDVLIKVIAAGFDEMDLKIASGYGKSIRSHLEKNSLHAKSDSFIILGRECAGIVLDVGSNVESVAKGDEVWAVAAYCLDGLMAEYVVVKEDQVALKPSNISFEEAASIPYSAIQVWNALVTQANLNPSTAKGKRVLVHAGNSPISLFAIQLLKSWRSYVTTTVPTAGLPMSHVLNVDDVIVYTVMDFEAELRKRKRFDIILNTVGTIIHQLCVDICSEGGTVITFVSTPILSDIYGVFLGSLLALGLQVVAWVKKMKNSAYSQFWWDNFSYDKKCLNKTSALIEEEKIHPIVERIYDMDDALSGFQQLAQYENVGKNVLRISTAKLA</sequence>
<evidence type="ECO:0000313" key="3">
    <source>
        <dbReference type="EMBL" id="KFM66537.1"/>
    </source>
</evidence>
<feature type="non-terminal residue" evidence="3">
    <location>
        <position position="412"/>
    </location>
</feature>
<dbReference type="SUPFAM" id="SSF51735">
    <property type="entry name" value="NAD(P)-binding Rossmann-fold domains"/>
    <property type="match status" value="1"/>
</dbReference>
<organism evidence="3 4">
    <name type="scientific">Stegodyphus mimosarum</name>
    <name type="common">African social velvet spider</name>
    <dbReference type="NCBI Taxonomy" id="407821"/>
    <lineage>
        <taxon>Eukaryota</taxon>
        <taxon>Metazoa</taxon>
        <taxon>Ecdysozoa</taxon>
        <taxon>Arthropoda</taxon>
        <taxon>Chelicerata</taxon>
        <taxon>Arachnida</taxon>
        <taxon>Araneae</taxon>
        <taxon>Araneomorphae</taxon>
        <taxon>Entelegynae</taxon>
        <taxon>Eresoidea</taxon>
        <taxon>Eresidae</taxon>
        <taxon>Stegodyphus</taxon>
    </lineage>
</organism>
<name>A0A087TN48_STEMI</name>
<dbReference type="Gene3D" id="3.90.180.10">
    <property type="entry name" value="Medium-chain alcohol dehydrogenases, catalytic domain"/>
    <property type="match status" value="1"/>
</dbReference>
<dbReference type="SMART" id="SM00829">
    <property type="entry name" value="PKS_ER"/>
    <property type="match status" value="1"/>
</dbReference>
<dbReference type="STRING" id="407821.A0A087TN48"/>